<reference evidence="4" key="1">
    <citation type="submission" date="2015-07" db="EMBL/GenBank/DDBJ databases">
        <title>Adaptation to a free-living lifestyle via gene acquisitions in the diplomonad Trepomonas sp. PC1.</title>
        <authorList>
            <person name="Xu F."/>
            <person name="Jerlstrom-Hultqvist J."/>
            <person name="Kolisko M."/>
            <person name="Simpson A.G.B."/>
            <person name="Roger A.J."/>
            <person name="Svard S.G."/>
            <person name="Andersson J.O."/>
        </authorList>
    </citation>
    <scope>NUCLEOTIDE SEQUENCE</scope>
    <source>
        <strain evidence="4">PC1</strain>
    </source>
</reference>
<dbReference type="CDD" id="cd02961">
    <property type="entry name" value="PDI_a_family"/>
    <property type="match status" value="1"/>
</dbReference>
<dbReference type="GO" id="GO:0003756">
    <property type="term" value="F:protein disulfide isomerase activity"/>
    <property type="evidence" value="ECO:0007669"/>
    <property type="project" value="TreeGrafter"/>
</dbReference>
<dbReference type="Pfam" id="PF00085">
    <property type="entry name" value="Thioredoxin"/>
    <property type="match status" value="1"/>
</dbReference>
<comment type="similarity">
    <text evidence="1">Belongs to the protein disulfide isomerase family.</text>
</comment>
<name>A0A146KJX0_9EUKA</name>
<accession>A0A146KJX0</accession>
<dbReference type="Gene3D" id="3.40.30.10">
    <property type="entry name" value="Glutaredoxin"/>
    <property type="match status" value="1"/>
</dbReference>
<dbReference type="AlphaFoldDB" id="A0A146KJX0"/>
<protein>
    <submittedName>
        <fullName evidence="4">Protein disulfide isomerase</fullName>
    </submittedName>
</protein>
<keyword evidence="2" id="KW-0732">Signal</keyword>
<feature type="non-terminal residue" evidence="4">
    <location>
        <position position="88"/>
    </location>
</feature>
<evidence type="ECO:0000256" key="1">
    <source>
        <dbReference type="ARBA" id="ARBA00006347"/>
    </source>
</evidence>
<dbReference type="GO" id="GO:0005783">
    <property type="term" value="C:endoplasmic reticulum"/>
    <property type="evidence" value="ECO:0007669"/>
    <property type="project" value="TreeGrafter"/>
</dbReference>
<proteinExistence type="inferred from homology"/>
<evidence type="ECO:0000259" key="3">
    <source>
        <dbReference type="Pfam" id="PF00085"/>
    </source>
</evidence>
<dbReference type="InterPro" id="IPR036249">
    <property type="entry name" value="Thioredoxin-like_sf"/>
</dbReference>
<dbReference type="PANTHER" id="PTHR45672:SF3">
    <property type="entry name" value="THIOREDOXIN DOMAIN-CONTAINING PROTEIN 5"/>
    <property type="match status" value="1"/>
</dbReference>
<organism evidence="4">
    <name type="scientific">Trepomonas sp. PC1</name>
    <dbReference type="NCBI Taxonomy" id="1076344"/>
    <lineage>
        <taxon>Eukaryota</taxon>
        <taxon>Metamonada</taxon>
        <taxon>Diplomonadida</taxon>
        <taxon>Hexamitidae</taxon>
        <taxon>Hexamitinae</taxon>
        <taxon>Trepomonas</taxon>
    </lineage>
</organism>
<dbReference type="SUPFAM" id="SSF52833">
    <property type="entry name" value="Thioredoxin-like"/>
    <property type="match status" value="1"/>
</dbReference>
<dbReference type="PANTHER" id="PTHR45672">
    <property type="entry name" value="PROTEIN DISULFIDE-ISOMERASE C17H9.14C-RELATED"/>
    <property type="match status" value="1"/>
</dbReference>
<evidence type="ECO:0000313" key="4">
    <source>
        <dbReference type="EMBL" id="JAP95746.1"/>
    </source>
</evidence>
<gene>
    <name evidence="4" type="ORF">TPC1_11152</name>
</gene>
<sequence>NNSFTLFYADWCSHSTNANKVFERLSNDQKLHKLNITFNRFNCMQDVQQCLQYGVENYPWLTYTSNGETFVYIGWRDYQSMYNFLIRQ</sequence>
<evidence type="ECO:0000256" key="2">
    <source>
        <dbReference type="ARBA" id="ARBA00022729"/>
    </source>
</evidence>
<dbReference type="InterPro" id="IPR013766">
    <property type="entry name" value="Thioredoxin_domain"/>
</dbReference>
<keyword evidence="4" id="KW-0413">Isomerase</keyword>
<dbReference type="EMBL" id="GDID01000860">
    <property type="protein sequence ID" value="JAP95746.1"/>
    <property type="molecule type" value="Transcribed_RNA"/>
</dbReference>
<dbReference type="InterPro" id="IPR051063">
    <property type="entry name" value="PDI"/>
</dbReference>
<feature type="non-terminal residue" evidence="4">
    <location>
        <position position="1"/>
    </location>
</feature>
<dbReference type="GO" id="GO:0006457">
    <property type="term" value="P:protein folding"/>
    <property type="evidence" value="ECO:0007669"/>
    <property type="project" value="TreeGrafter"/>
</dbReference>
<feature type="domain" description="Thioredoxin" evidence="3">
    <location>
        <begin position="7"/>
        <end position="84"/>
    </location>
</feature>